<feature type="region of interest" description="Disordered" evidence="7">
    <location>
        <begin position="226"/>
        <end position="315"/>
    </location>
</feature>
<feature type="binding site" evidence="6">
    <location>
        <position position="591"/>
    </location>
    <ligand>
        <name>ATP</name>
        <dbReference type="ChEBI" id="CHEBI:30616"/>
    </ligand>
</feature>
<organism evidence="9 10">
    <name type="scientific">Metschnikowia aff. pulcherrima</name>
    <dbReference type="NCBI Taxonomy" id="2163413"/>
    <lineage>
        <taxon>Eukaryota</taxon>
        <taxon>Fungi</taxon>
        <taxon>Dikarya</taxon>
        <taxon>Ascomycota</taxon>
        <taxon>Saccharomycotina</taxon>
        <taxon>Pichiomycetes</taxon>
        <taxon>Metschnikowiaceae</taxon>
        <taxon>Metschnikowia</taxon>
    </lineage>
</organism>
<keyword evidence="3 6" id="KW-0547">Nucleotide-binding</keyword>
<evidence type="ECO:0000313" key="10">
    <source>
        <dbReference type="Proteomes" id="UP000292447"/>
    </source>
</evidence>
<evidence type="ECO:0000256" key="5">
    <source>
        <dbReference type="ARBA" id="ARBA00022840"/>
    </source>
</evidence>
<dbReference type="Pfam" id="PF00069">
    <property type="entry name" value="Pkinase"/>
    <property type="match status" value="1"/>
</dbReference>
<dbReference type="FunFam" id="3.30.200.20:FF:000131">
    <property type="entry name" value="Dual specificity protein kinase TTK"/>
    <property type="match status" value="1"/>
</dbReference>
<dbReference type="SUPFAM" id="SSF56112">
    <property type="entry name" value="Protein kinase-like (PK-like)"/>
    <property type="match status" value="1"/>
</dbReference>
<dbReference type="GO" id="GO:0004674">
    <property type="term" value="F:protein serine/threonine kinase activity"/>
    <property type="evidence" value="ECO:0007669"/>
    <property type="project" value="UniProtKB-KW"/>
</dbReference>
<keyword evidence="10" id="KW-1185">Reference proteome</keyword>
<dbReference type="PROSITE" id="PS00107">
    <property type="entry name" value="PROTEIN_KINASE_ATP"/>
    <property type="match status" value="1"/>
</dbReference>
<feature type="compositionally biased region" description="Basic and acidic residues" evidence="7">
    <location>
        <begin position="421"/>
        <end position="436"/>
    </location>
</feature>
<evidence type="ECO:0000256" key="7">
    <source>
        <dbReference type="SAM" id="MobiDB-lite"/>
    </source>
</evidence>
<dbReference type="STRING" id="2163413.A0A4P6XLW2"/>
<evidence type="ECO:0000256" key="6">
    <source>
        <dbReference type="PROSITE-ProRule" id="PRU10141"/>
    </source>
</evidence>
<dbReference type="Gene3D" id="3.30.200.20">
    <property type="entry name" value="Phosphorylase Kinase, domain 1"/>
    <property type="match status" value="1"/>
</dbReference>
<dbReference type="InterPro" id="IPR008271">
    <property type="entry name" value="Ser/Thr_kinase_AS"/>
</dbReference>
<reference evidence="10" key="1">
    <citation type="submission" date="2019-03" db="EMBL/GenBank/DDBJ databases">
        <title>Snf2 controls pulcherriminic acid biosynthesis and connects pigmentation and antifungal activity of the yeast Metschnikowia pulcherrima.</title>
        <authorList>
            <person name="Gore-Lloyd D."/>
            <person name="Sumann I."/>
            <person name="Brachmann A.O."/>
            <person name="Schneeberger K."/>
            <person name="Ortiz-Merino R.A."/>
            <person name="Moreno-Beltran M."/>
            <person name="Schlaefli M."/>
            <person name="Kirner P."/>
            <person name="Santos Kron A."/>
            <person name="Wolfe K.H."/>
            <person name="Piel J."/>
            <person name="Ahrens C.H."/>
            <person name="Henk D."/>
            <person name="Freimoser F.M."/>
        </authorList>
    </citation>
    <scope>NUCLEOTIDE SEQUENCE [LARGE SCALE GENOMIC DNA]</scope>
    <source>
        <strain evidence="10">APC 1.2</strain>
    </source>
</reference>
<dbReference type="InterPro" id="IPR017441">
    <property type="entry name" value="Protein_kinase_ATP_BS"/>
</dbReference>
<dbReference type="GO" id="GO:0005634">
    <property type="term" value="C:nucleus"/>
    <property type="evidence" value="ECO:0007669"/>
    <property type="project" value="TreeGrafter"/>
</dbReference>
<feature type="compositionally biased region" description="Polar residues" evidence="7">
    <location>
        <begin position="226"/>
        <end position="244"/>
    </location>
</feature>
<evidence type="ECO:0000256" key="4">
    <source>
        <dbReference type="ARBA" id="ARBA00022777"/>
    </source>
</evidence>
<feature type="compositionally biased region" description="Polar residues" evidence="7">
    <location>
        <begin position="439"/>
        <end position="455"/>
    </location>
</feature>
<dbReference type="GO" id="GO:0005524">
    <property type="term" value="F:ATP binding"/>
    <property type="evidence" value="ECO:0007669"/>
    <property type="project" value="UniProtKB-UniRule"/>
</dbReference>
<dbReference type="Gene3D" id="1.10.510.10">
    <property type="entry name" value="Transferase(Phosphotransferase) domain 1"/>
    <property type="match status" value="1"/>
</dbReference>
<proteinExistence type="predicted"/>
<dbReference type="PANTHER" id="PTHR22974">
    <property type="entry name" value="MIXED LINEAGE PROTEIN KINASE"/>
    <property type="match status" value="1"/>
</dbReference>
<evidence type="ECO:0000313" key="9">
    <source>
        <dbReference type="EMBL" id="QBM88250.1"/>
    </source>
</evidence>
<dbReference type="PROSITE" id="PS00108">
    <property type="entry name" value="PROTEIN_KINASE_ST"/>
    <property type="match status" value="1"/>
</dbReference>
<keyword evidence="4 9" id="KW-0418">Kinase</keyword>
<feature type="domain" description="Protein kinase" evidence="8">
    <location>
        <begin position="562"/>
        <end position="840"/>
    </location>
</feature>
<evidence type="ECO:0000259" key="8">
    <source>
        <dbReference type="PROSITE" id="PS50011"/>
    </source>
</evidence>
<evidence type="ECO:0000256" key="1">
    <source>
        <dbReference type="ARBA" id="ARBA00022527"/>
    </source>
</evidence>
<dbReference type="Proteomes" id="UP000292447">
    <property type="component" value="Chromosome III"/>
</dbReference>
<dbReference type="PROSITE" id="PS50011">
    <property type="entry name" value="PROTEIN_KINASE_DOM"/>
    <property type="match status" value="1"/>
</dbReference>
<dbReference type="GO" id="GO:0034501">
    <property type="term" value="P:protein localization to kinetochore"/>
    <property type="evidence" value="ECO:0007669"/>
    <property type="project" value="TreeGrafter"/>
</dbReference>
<evidence type="ECO:0000256" key="2">
    <source>
        <dbReference type="ARBA" id="ARBA00022679"/>
    </source>
</evidence>
<dbReference type="InterPro" id="IPR027084">
    <property type="entry name" value="Mps1_cat"/>
</dbReference>
<dbReference type="GO" id="GO:0004712">
    <property type="term" value="F:protein serine/threonine/tyrosine kinase activity"/>
    <property type="evidence" value="ECO:0007669"/>
    <property type="project" value="TreeGrafter"/>
</dbReference>
<dbReference type="SMART" id="SM00220">
    <property type="entry name" value="S_TKc"/>
    <property type="match status" value="1"/>
</dbReference>
<dbReference type="CDD" id="cd14131">
    <property type="entry name" value="PKc_Mps1"/>
    <property type="match status" value="1"/>
</dbReference>
<feature type="region of interest" description="Disordered" evidence="7">
    <location>
        <begin position="366"/>
        <end position="397"/>
    </location>
</feature>
<dbReference type="EMBL" id="CP034458">
    <property type="protein sequence ID" value="QBM88250.1"/>
    <property type="molecule type" value="Genomic_DNA"/>
</dbReference>
<keyword evidence="1" id="KW-0723">Serine/threonine-protein kinase</keyword>
<dbReference type="AlphaFoldDB" id="A0A4P6XLW2"/>
<feature type="compositionally biased region" description="Polar residues" evidence="7">
    <location>
        <begin position="264"/>
        <end position="273"/>
    </location>
</feature>
<feature type="region of interest" description="Disordered" evidence="7">
    <location>
        <begin position="421"/>
        <end position="538"/>
    </location>
</feature>
<keyword evidence="5 6" id="KW-0067">ATP-binding</keyword>
<dbReference type="GO" id="GO:0030447">
    <property type="term" value="P:filamentous growth"/>
    <property type="evidence" value="ECO:0007669"/>
    <property type="project" value="UniProtKB-ARBA"/>
</dbReference>
<dbReference type="GO" id="GO:0098813">
    <property type="term" value="P:nuclear chromosome segregation"/>
    <property type="evidence" value="ECO:0007669"/>
    <property type="project" value="UniProtKB-ARBA"/>
</dbReference>
<dbReference type="InterPro" id="IPR011009">
    <property type="entry name" value="Kinase-like_dom_sf"/>
</dbReference>
<protein>
    <submittedName>
        <fullName evidence="9">Serine/threonine-protein kinase TTK/MPS1</fullName>
    </submittedName>
</protein>
<dbReference type="PANTHER" id="PTHR22974:SF21">
    <property type="entry name" value="DUAL SPECIFICITY PROTEIN KINASE TTK"/>
    <property type="match status" value="1"/>
</dbReference>
<dbReference type="GO" id="GO:0033316">
    <property type="term" value="P:meiotic spindle assembly checkpoint signaling"/>
    <property type="evidence" value="ECO:0007669"/>
    <property type="project" value="TreeGrafter"/>
</dbReference>
<accession>A0A4P6XLW2</accession>
<evidence type="ECO:0000256" key="3">
    <source>
        <dbReference type="ARBA" id="ARBA00022741"/>
    </source>
</evidence>
<dbReference type="InterPro" id="IPR000719">
    <property type="entry name" value="Prot_kinase_dom"/>
</dbReference>
<keyword evidence="2" id="KW-0808">Transferase</keyword>
<dbReference type="GO" id="GO:0000776">
    <property type="term" value="C:kinetochore"/>
    <property type="evidence" value="ECO:0007669"/>
    <property type="project" value="TreeGrafter"/>
</dbReference>
<gene>
    <name evidence="9" type="primary">MPUL0C02160</name>
    <name evidence="9" type="ORF">METSCH_C02160</name>
</gene>
<dbReference type="GO" id="GO:0007094">
    <property type="term" value="P:mitotic spindle assembly checkpoint signaling"/>
    <property type="evidence" value="ECO:0007669"/>
    <property type="project" value="TreeGrafter"/>
</dbReference>
<name>A0A4P6XLW2_9ASCO</name>
<sequence>MGPGARRALQLVYNTSPNKGKKVHITRRLQNLPFTFPTPTSIPQSLFFSSLAIIRLHEMEAPSGGPAPYTTRRGLPEDDVTFAPPAMSAYSIAVFNNNGAYSPLQEHTKNESFIARDQRLPAENAALRDQLKRKLSVHFLRLPPGTEKSPVLRLPASRYSSTVSSHGKTLSHSFSGNSASTLATFNASDVNMSSVLHIDSGSGSATLNDQKGHSFAGFANYGDESSMATRSKSFGSEPALQNQLSRDHSPRTTSMSGESMRLNRLSTTLGTEVSSSKRSRGASSEASFLPTHKEPIRSPHPGRTLPSGDDKPEFASISCIPSHLSSRPFTSGMAARRSRVNRRFRALGPPKRASEMISAFSAANTSQEKVEFPSETAGNPPLNKSGLSPHPLVSSFSPEKEVSFGKSAVSADSDFFKSLKRLKEASPRPEDPEPKKFRSPNSSSSEPGLYSQSKTPIIPENFHASHPKQHIPLAGKNSAPRKPLSDVSPAVINSAHGNDEFKKPTPPKSAVLEKPIISRDPTPQVPARRPITKAPNELTRENNTHYNEDRGKKIIRMKSKEYEKLEFLGRGGSSKVYKVRSLVDKKAYALKKVSFDQFDESCVRGFKGEIDLLMRLKDEVRVVSLVDHDASEGSLYLLMECGDVDLAHVLQNKFLADSTLDPNFVRFHASEVFKCIQAVHCAGIVHSDLKPANFLFVGGILKIIDFGIANAVPDHTVNIYRHSQIGTPNYMAPEALVEVNNTLSFSKSSSTTWRVGRPSDIWSCGCIIYQMIYGRPPYASFSGQQRIMAIMNPQVKVKYAATGLGGVPVPLSAIELMRKCLERNPNDRWTVEECLNCDFLRPKAVNAGFVKDVLRNAVSLAAKSPRTGTIDERTYDELAQSLLGQIKDLNFA</sequence>